<dbReference type="PROSITE" id="PS00183">
    <property type="entry name" value="UBC_1"/>
    <property type="match status" value="1"/>
</dbReference>
<evidence type="ECO:0000313" key="8">
    <source>
        <dbReference type="Proteomes" id="UP001497392"/>
    </source>
</evidence>
<evidence type="ECO:0000256" key="2">
    <source>
        <dbReference type="ARBA" id="ARBA00022786"/>
    </source>
</evidence>
<organism evidence="7 8">
    <name type="scientific">Coccomyxa viridis</name>
    <dbReference type="NCBI Taxonomy" id="1274662"/>
    <lineage>
        <taxon>Eukaryota</taxon>
        <taxon>Viridiplantae</taxon>
        <taxon>Chlorophyta</taxon>
        <taxon>core chlorophytes</taxon>
        <taxon>Trebouxiophyceae</taxon>
        <taxon>Trebouxiophyceae incertae sedis</taxon>
        <taxon>Coccomyxaceae</taxon>
        <taxon>Coccomyxa</taxon>
    </lineage>
</organism>
<comment type="similarity">
    <text evidence="4">Belongs to the ubiquitin-conjugating enzyme family.</text>
</comment>
<evidence type="ECO:0000256" key="1">
    <source>
        <dbReference type="ARBA" id="ARBA00022679"/>
    </source>
</evidence>
<dbReference type="InterPro" id="IPR016135">
    <property type="entry name" value="UBQ-conjugating_enzyme/RWD"/>
</dbReference>
<dbReference type="InterPro" id="IPR000608">
    <property type="entry name" value="UBC"/>
</dbReference>
<keyword evidence="2 4" id="KW-0833">Ubl conjugation pathway</keyword>
<dbReference type="PANTHER" id="PTHR24067">
    <property type="entry name" value="UBIQUITIN-CONJUGATING ENZYME E2"/>
    <property type="match status" value="1"/>
</dbReference>
<comment type="caution">
    <text evidence="7">The sequence shown here is derived from an EMBL/GenBank/DDBJ whole genome shotgun (WGS) entry which is preliminary data.</text>
</comment>
<feature type="compositionally biased region" description="Low complexity" evidence="5">
    <location>
        <begin position="155"/>
        <end position="194"/>
    </location>
</feature>
<evidence type="ECO:0000256" key="4">
    <source>
        <dbReference type="RuleBase" id="RU362109"/>
    </source>
</evidence>
<dbReference type="SUPFAM" id="SSF54495">
    <property type="entry name" value="UBC-like"/>
    <property type="match status" value="1"/>
</dbReference>
<dbReference type="PROSITE" id="PS50127">
    <property type="entry name" value="UBC_2"/>
    <property type="match status" value="1"/>
</dbReference>
<dbReference type="InterPro" id="IPR050113">
    <property type="entry name" value="Ub_conjugating_enzyme"/>
</dbReference>
<dbReference type="Gene3D" id="3.10.110.10">
    <property type="entry name" value="Ubiquitin Conjugating Enzyme"/>
    <property type="match status" value="1"/>
</dbReference>
<keyword evidence="8" id="KW-1185">Reference proteome</keyword>
<protein>
    <submittedName>
        <fullName evidence="7">G5140 protein</fullName>
    </submittedName>
</protein>
<keyword evidence="4" id="KW-0067">ATP-binding</keyword>
<feature type="active site" description="Glycyl thioester intermediate" evidence="3">
    <location>
        <position position="88"/>
    </location>
</feature>
<dbReference type="Pfam" id="PF00179">
    <property type="entry name" value="UQ_con"/>
    <property type="match status" value="1"/>
</dbReference>
<dbReference type="EMBL" id="CAXHTA020000007">
    <property type="protein sequence ID" value="CAL5222733.1"/>
    <property type="molecule type" value="Genomic_DNA"/>
</dbReference>
<keyword evidence="4" id="KW-0547">Nucleotide-binding</keyword>
<evidence type="ECO:0000259" key="6">
    <source>
        <dbReference type="PROSITE" id="PS50127"/>
    </source>
</evidence>
<dbReference type="CDD" id="cd23790">
    <property type="entry name" value="UBCc_UBE2A_2B"/>
    <property type="match status" value="1"/>
</dbReference>
<sequence>MSTPARKRLMRDFKKIRAEQRTGLEASPNPTNIMQWNAVMAGPEDTPWDGGQFKLTMEFTEQYPNEPPKVKFLSALYHPNVYADGNICLDILQNTWSPVYDVLALLTSIQSLLSDPNPNSPANSEAARLYSEDRREYNKRVREVVEASWLASSAAEASEPALENGHAEQQQPEPASAAGAAQQAEQAADAIAEPPAKRQKVDESAADNRQASEAQAT</sequence>
<reference evidence="7 8" key="1">
    <citation type="submission" date="2024-06" db="EMBL/GenBank/DDBJ databases">
        <authorList>
            <person name="Kraege A."/>
            <person name="Thomma B."/>
        </authorList>
    </citation>
    <scope>NUCLEOTIDE SEQUENCE [LARGE SCALE GENOMIC DNA]</scope>
</reference>
<feature type="domain" description="UBC core" evidence="6">
    <location>
        <begin position="4"/>
        <end position="150"/>
    </location>
</feature>
<proteinExistence type="inferred from homology"/>
<keyword evidence="1" id="KW-0808">Transferase</keyword>
<evidence type="ECO:0000256" key="5">
    <source>
        <dbReference type="SAM" id="MobiDB-lite"/>
    </source>
</evidence>
<evidence type="ECO:0000313" key="7">
    <source>
        <dbReference type="EMBL" id="CAL5222733.1"/>
    </source>
</evidence>
<dbReference type="SMART" id="SM00212">
    <property type="entry name" value="UBCc"/>
    <property type="match status" value="1"/>
</dbReference>
<dbReference type="InterPro" id="IPR023313">
    <property type="entry name" value="UBQ-conjugating_AS"/>
</dbReference>
<name>A0ABP1FX16_9CHLO</name>
<feature type="compositionally biased region" description="Polar residues" evidence="5">
    <location>
        <begin position="207"/>
        <end position="217"/>
    </location>
</feature>
<feature type="region of interest" description="Disordered" evidence="5">
    <location>
        <begin position="155"/>
        <end position="217"/>
    </location>
</feature>
<dbReference type="Proteomes" id="UP001497392">
    <property type="component" value="Unassembled WGS sequence"/>
</dbReference>
<gene>
    <name evidence="7" type="primary">g5140</name>
    <name evidence="7" type="ORF">VP750_LOCUS4392</name>
</gene>
<accession>A0ABP1FX16</accession>
<evidence type="ECO:0000256" key="3">
    <source>
        <dbReference type="PROSITE-ProRule" id="PRU10133"/>
    </source>
</evidence>